<evidence type="ECO:0000256" key="7">
    <source>
        <dbReference type="PROSITE-ProRule" id="PRU00409"/>
    </source>
</evidence>
<dbReference type="InterPro" id="IPR011761">
    <property type="entry name" value="ATP-grasp"/>
</dbReference>
<reference evidence="10 11" key="1">
    <citation type="submission" date="2024-02" db="EMBL/GenBank/DDBJ databases">
        <title>Janibacter sp. nov., isolated from gut of marine sandworm.</title>
        <authorList>
            <person name="Kim B."/>
            <person name="Jun M.O."/>
            <person name="Shin N.-R."/>
        </authorList>
    </citation>
    <scope>NUCLEOTIDE SEQUENCE [LARGE SCALE GENOMIC DNA]</scope>
    <source>
        <strain evidence="10 11">A1S7</strain>
    </source>
</reference>
<dbReference type="InterPro" id="IPR011764">
    <property type="entry name" value="Biotin_carboxylation_dom"/>
</dbReference>
<dbReference type="PROSITE" id="PS50979">
    <property type="entry name" value="BC"/>
    <property type="match status" value="1"/>
</dbReference>
<proteinExistence type="predicted"/>
<keyword evidence="4 7" id="KW-0547">Nucleotide-binding</keyword>
<dbReference type="InterPro" id="IPR005479">
    <property type="entry name" value="CPAse_ATP-bd"/>
</dbReference>
<feature type="domain" description="ATP-grasp" evidence="8">
    <location>
        <begin position="124"/>
        <end position="319"/>
    </location>
</feature>
<sequence>MSAAPTRRVLVANRGEIAVRVIRAAHSCGWEAVAVHSDADAGSRWVALADEARHIGPSPARRSYLDIDAVVQAALDSGCTHVHPGYGFLAERPEFARRVREAGLVFVGPSAEVIESMGDKASARRTAEEAGVPVVPGSGVVADPAGARAAAADIGYPLLIKAAAGGGGRGIRVVRADDELEGAVSTAQAEASAAFGDGSLYLERSIEGARHIEVQVVGDTHGNVVHFFERDCSVQRRRQKLLEEAPAPGLSTTLRDEITGAAVRLAAEVGYQGAGTVEFLVEGERFYFIEMNTRIQVEHPITEMVTGTDLVVEQLRVAAGEPLSVSQGEITLQGVALEFRINAEDPQQDFFPSPGELTRFDPPNGPGVRVDSGFVSGGRIVPYYDSLVAKVVVHGRDREEALARATQALTELTVDGVVTTRDLHLSLVADEEFRAGGVTTTWFEERSTASDRSAEG</sequence>
<dbReference type="NCBIfam" id="NF006367">
    <property type="entry name" value="PRK08591.1"/>
    <property type="match status" value="1"/>
</dbReference>
<organism evidence="10 11">
    <name type="scientific">Janibacter alittae</name>
    <dbReference type="NCBI Taxonomy" id="3115209"/>
    <lineage>
        <taxon>Bacteria</taxon>
        <taxon>Bacillati</taxon>
        <taxon>Actinomycetota</taxon>
        <taxon>Actinomycetes</taxon>
        <taxon>Micrococcales</taxon>
        <taxon>Intrasporangiaceae</taxon>
        <taxon>Janibacter</taxon>
    </lineage>
</organism>
<dbReference type="SUPFAM" id="SSF51246">
    <property type="entry name" value="Rudiment single hybrid motif"/>
    <property type="match status" value="1"/>
</dbReference>
<evidence type="ECO:0000259" key="8">
    <source>
        <dbReference type="PROSITE" id="PS50975"/>
    </source>
</evidence>
<comment type="function">
    <text evidence="1">This protein is a component of the acetyl coenzyme A carboxylase complex; first, biotin carboxylase catalyzes the carboxylation of the carrier protein and then the transcarboxylase transfers the carboxyl group to form malonyl-CoA.</text>
</comment>
<dbReference type="InterPro" id="IPR011054">
    <property type="entry name" value="Rudment_hybrid_motif"/>
</dbReference>
<dbReference type="PROSITE" id="PS00866">
    <property type="entry name" value="CPSASE_1"/>
    <property type="match status" value="1"/>
</dbReference>
<evidence type="ECO:0000256" key="4">
    <source>
        <dbReference type="ARBA" id="ARBA00022741"/>
    </source>
</evidence>
<dbReference type="SUPFAM" id="SSF56059">
    <property type="entry name" value="Glutathione synthetase ATP-binding domain-like"/>
    <property type="match status" value="1"/>
</dbReference>
<dbReference type="RefSeq" id="WP_338751159.1">
    <property type="nucleotide sequence ID" value="NZ_CP144913.1"/>
</dbReference>
<dbReference type="SMART" id="SM00878">
    <property type="entry name" value="Biotin_carb_C"/>
    <property type="match status" value="1"/>
</dbReference>
<dbReference type="PROSITE" id="PS50975">
    <property type="entry name" value="ATP_GRASP"/>
    <property type="match status" value="1"/>
</dbReference>
<dbReference type="InterPro" id="IPR051602">
    <property type="entry name" value="ACC_Biotin_Carboxylase"/>
</dbReference>
<dbReference type="PROSITE" id="PS00867">
    <property type="entry name" value="CPSASE_2"/>
    <property type="match status" value="1"/>
</dbReference>
<dbReference type="Proteomes" id="UP001382727">
    <property type="component" value="Chromosome"/>
</dbReference>
<evidence type="ECO:0000256" key="2">
    <source>
        <dbReference type="ARBA" id="ARBA00013263"/>
    </source>
</evidence>
<protein>
    <recommendedName>
        <fullName evidence="2">biotin carboxylase</fullName>
        <ecNumber evidence="2">6.3.4.14</ecNumber>
    </recommendedName>
</protein>
<dbReference type="Gene3D" id="3.30.470.20">
    <property type="entry name" value="ATP-grasp fold, B domain"/>
    <property type="match status" value="1"/>
</dbReference>
<keyword evidence="3 10" id="KW-0436">Ligase</keyword>
<dbReference type="PANTHER" id="PTHR48095:SF2">
    <property type="entry name" value="BIOTIN CARBOXYLASE, CHLOROPLASTIC"/>
    <property type="match status" value="1"/>
</dbReference>
<accession>A0ABZ2MJT1</accession>
<gene>
    <name evidence="10" type="ORF">V1351_04610</name>
</gene>
<name>A0ABZ2MJT1_9MICO</name>
<evidence type="ECO:0000256" key="6">
    <source>
        <dbReference type="ARBA" id="ARBA00048600"/>
    </source>
</evidence>
<dbReference type="EMBL" id="CP144913">
    <property type="protein sequence ID" value="WXB77351.1"/>
    <property type="molecule type" value="Genomic_DNA"/>
</dbReference>
<evidence type="ECO:0000313" key="10">
    <source>
        <dbReference type="EMBL" id="WXB77351.1"/>
    </source>
</evidence>
<feature type="domain" description="Biotin carboxylation" evidence="9">
    <location>
        <begin position="5"/>
        <end position="448"/>
    </location>
</feature>
<evidence type="ECO:0000256" key="1">
    <source>
        <dbReference type="ARBA" id="ARBA00003761"/>
    </source>
</evidence>
<dbReference type="Pfam" id="PF00289">
    <property type="entry name" value="Biotin_carb_N"/>
    <property type="match status" value="1"/>
</dbReference>
<dbReference type="EC" id="6.3.4.14" evidence="2"/>
<evidence type="ECO:0000313" key="11">
    <source>
        <dbReference type="Proteomes" id="UP001382727"/>
    </source>
</evidence>
<keyword evidence="11" id="KW-1185">Reference proteome</keyword>
<dbReference type="GO" id="GO:0003989">
    <property type="term" value="F:acetyl-CoA carboxylase activity"/>
    <property type="evidence" value="ECO:0007669"/>
    <property type="project" value="UniProtKB-EC"/>
</dbReference>
<dbReference type="InterPro" id="IPR016185">
    <property type="entry name" value="PreATP-grasp_dom_sf"/>
</dbReference>
<dbReference type="SUPFAM" id="SSF52440">
    <property type="entry name" value="PreATP-grasp domain"/>
    <property type="match status" value="1"/>
</dbReference>
<dbReference type="InterPro" id="IPR005481">
    <property type="entry name" value="BC-like_N"/>
</dbReference>
<dbReference type="InterPro" id="IPR005482">
    <property type="entry name" value="Biotin_COase_C"/>
</dbReference>
<evidence type="ECO:0000256" key="3">
    <source>
        <dbReference type="ARBA" id="ARBA00022598"/>
    </source>
</evidence>
<keyword evidence="5 7" id="KW-0067">ATP-binding</keyword>
<evidence type="ECO:0000256" key="5">
    <source>
        <dbReference type="ARBA" id="ARBA00022840"/>
    </source>
</evidence>
<evidence type="ECO:0000259" key="9">
    <source>
        <dbReference type="PROSITE" id="PS50979"/>
    </source>
</evidence>
<dbReference type="PANTHER" id="PTHR48095">
    <property type="entry name" value="PYRUVATE CARBOXYLASE SUBUNIT A"/>
    <property type="match status" value="1"/>
</dbReference>
<comment type="catalytic activity">
    <reaction evidence="6">
        <text>N(6)-biotinyl-L-lysyl-[protein] + hydrogencarbonate + ATP = N(6)-carboxybiotinyl-L-lysyl-[protein] + ADP + phosphate + H(+)</text>
        <dbReference type="Rhea" id="RHEA:13501"/>
        <dbReference type="Rhea" id="RHEA-COMP:10505"/>
        <dbReference type="Rhea" id="RHEA-COMP:10506"/>
        <dbReference type="ChEBI" id="CHEBI:15378"/>
        <dbReference type="ChEBI" id="CHEBI:17544"/>
        <dbReference type="ChEBI" id="CHEBI:30616"/>
        <dbReference type="ChEBI" id="CHEBI:43474"/>
        <dbReference type="ChEBI" id="CHEBI:83144"/>
        <dbReference type="ChEBI" id="CHEBI:83145"/>
        <dbReference type="ChEBI" id="CHEBI:456216"/>
        <dbReference type="EC" id="6.3.4.14"/>
    </reaction>
</comment>
<dbReference type="Pfam" id="PF02786">
    <property type="entry name" value="CPSase_L_D2"/>
    <property type="match status" value="1"/>
</dbReference>
<dbReference type="Pfam" id="PF02785">
    <property type="entry name" value="Biotin_carb_C"/>
    <property type="match status" value="1"/>
</dbReference>